<dbReference type="AlphaFoldDB" id="A0A5C8KAY0"/>
<evidence type="ECO:0000313" key="2">
    <source>
        <dbReference type="Proteomes" id="UP000321926"/>
    </source>
</evidence>
<dbReference type="RefSeq" id="WP_147920782.1">
    <property type="nucleotide sequence ID" value="NZ_VRTY01000015.1"/>
</dbReference>
<evidence type="ECO:0000313" key="1">
    <source>
        <dbReference type="EMBL" id="TXK49825.1"/>
    </source>
</evidence>
<reference evidence="1 2" key="1">
    <citation type="submission" date="2019-08" db="EMBL/GenBank/DDBJ databases">
        <authorList>
            <person name="Shi S."/>
        </authorList>
    </citation>
    <scope>NUCLEOTIDE SEQUENCE [LARGE SCALE GENOMIC DNA]</scope>
    <source>
        <strain evidence="1 2">GY10130</strain>
    </source>
</reference>
<protein>
    <submittedName>
        <fullName evidence="1">Uncharacterized protein</fullName>
    </submittedName>
</protein>
<accession>A0A5C8KAY0</accession>
<proteinExistence type="predicted"/>
<dbReference type="Gene3D" id="3.75.10.10">
    <property type="entry name" value="L-arginine/glycine Amidinotransferase, Chain A"/>
    <property type="match status" value="1"/>
</dbReference>
<name>A0A5C8KAY0_9BACT</name>
<gene>
    <name evidence="1" type="ORF">FVR03_05755</name>
</gene>
<dbReference type="OrthoDB" id="3650527at2"/>
<dbReference type="SUPFAM" id="SSF55909">
    <property type="entry name" value="Pentein"/>
    <property type="match status" value="1"/>
</dbReference>
<dbReference type="EMBL" id="VRTY01000015">
    <property type="protein sequence ID" value="TXK49825.1"/>
    <property type="molecule type" value="Genomic_DNA"/>
</dbReference>
<comment type="caution">
    <text evidence="1">The sequence shown here is derived from an EMBL/GenBank/DDBJ whole genome shotgun (WGS) entry which is preliminary data.</text>
</comment>
<sequence>MSEKFPLKKRHYSLVEGLFNETQQDLPESGMRRRAIAMGFLEKFLHLPQQPSMTPSADGSLEAIIFTIPDHVLEGTDNPLWKAYKDLFLKLPVYTQLQLMVHEQVAEEVALWLQQNGLEQKAHLHKVPSHYHMYIWAEDAYEVITDKSDGKRYLVQPHSNRRGADSLVSYLTSRALGHTRVTIPLYFEGGNILIGDDFFLMGADYGIDSMLDLKGVLPLQNGVSATETVAKLFKQYFDKERRLIFVGSTLYVPGEEIRKFRKNGIEWTETFHTKNQEGTVQPLFHIDMFITLAGRNSQGQYQLVVGDTRMAAELLGEELMQYSIPDVFDDIAEYLQGLGFVVYRNPLPVTCLDDEEKKTRKWYYATSNNALVEIKSIQDKTIWLPSYGHGSWPELKKTDEANRQLWEELGFRVVMLEDFHPFAENSGSVHCIKKYLQRGNMN</sequence>
<organism evidence="1 2">
    <name type="scientific">Pontibacter qinzhouensis</name>
    <dbReference type="NCBI Taxonomy" id="2603253"/>
    <lineage>
        <taxon>Bacteria</taxon>
        <taxon>Pseudomonadati</taxon>
        <taxon>Bacteroidota</taxon>
        <taxon>Cytophagia</taxon>
        <taxon>Cytophagales</taxon>
        <taxon>Hymenobacteraceae</taxon>
        <taxon>Pontibacter</taxon>
    </lineage>
</organism>
<keyword evidence="2" id="KW-1185">Reference proteome</keyword>
<dbReference type="Proteomes" id="UP000321926">
    <property type="component" value="Unassembled WGS sequence"/>
</dbReference>